<feature type="domain" description="Peptidase S8/S53" evidence="8">
    <location>
        <begin position="52"/>
        <end position="307"/>
    </location>
</feature>
<dbReference type="PRINTS" id="PR00723">
    <property type="entry name" value="SUBTILISIN"/>
</dbReference>
<keyword evidence="3" id="KW-0378">Hydrolase</keyword>
<dbReference type="InterPro" id="IPR000209">
    <property type="entry name" value="Peptidase_S8/S53_dom"/>
</dbReference>
<name>A0A3P1WMP1_9ACTN</name>
<keyword evidence="4" id="KW-0720">Serine protease</keyword>
<dbReference type="Gene3D" id="3.40.50.200">
    <property type="entry name" value="Peptidase S8/S53 domain"/>
    <property type="match status" value="1"/>
</dbReference>
<comment type="caution">
    <text evidence="9">The sequence shown here is derived from an EMBL/GenBank/DDBJ whole genome shotgun (WGS) entry which is preliminary data.</text>
</comment>
<evidence type="ECO:0000256" key="2">
    <source>
        <dbReference type="ARBA" id="ARBA00022670"/>
    </source>
</evidence>
<evidence type="ECO:0000256" key="6">
    <source>
        <dbReference type="SAM" id="MobiDB-lite"/>
    </source>
</evidence>
<dbReference type="PANTHER" id="PTHR43806">
    <property type="entry name" value="PEPTIDASE S8"/>
    <property type="match status" value="1"/>
</dbReference>
<reference evidence="9 10" key="1">
    <citation type="submission" date="2018-11" db="EMBL/GenBank/DDBJ databases">
        <title>Genomes From Bacteria Associated with the Canine Oral Cavity: a Test Case for Automated Genome-Based Taxonomic Assignment.</title>
        <authorList>
            <person name="Coil D.A."/>
            <person name="Jospin G."/>
            <person name="Darling A.E."/>
            <person name="Wallis C."/>
            <person name="Davis I.J."/>
            <person name="Harris S."/>
            <person name="Eisen J.A."/>
            <person name="Holcombe L.J."/>
            <person name="O'Flynn C."/>
        </authorList>
    </citation>
    <scope>NUCLEOTIDE SEQUENCE [LARGE SCALE GENOMIC DNA]</scope>
    <source>
        <strain evidence="9 10">OH2822_COT-296</strain>
    </source>
</reference>
<dbReference type="OrthoDB" id="3721816at2"/>
<evidence type="ECO:0000256" key="4">
    <source>
        <dbReference type="ARBA" id="ARBA00022825"/>
    </source>
</evidence>
<dbReference type="Pfam" id="PF00082">
    <property type="entry name" value="Peptidase_S8"/>
    <property type="match status" value="1"/>
</dbReference>
<dbReference type="PROSITE" id="PS51892">
    <property type="entry name" value="SUBTILASE"/>
    <property type="match status" value="1"/>
</dbReference>
<dbReference type="EMBL" id="RQYT01000086">
    <property type="protein sequence ID" value="RRD47058.1"/>
    <property type="molecule type" value="Genomic_DNA"/>
</dbReference>
<evidence type="ECO:0000256" key="7">
    <source>
        <dbReference type="SAM" id="SignalP"/>
    </source>
</evidence>
<dbReference type="GO" id="GO:0004252">
    <property type="term" value="F:serine-type endopeptidase activity"/>
    <property type="evidence" value="ECO:0007669"/>
    <property type="project" value="InterPro"/>
</dbReference>
<gene>
    <name evidence="9" type="ORF">EII35_15280</name>
</gene>
<protein>
    <recommendedName>
        <fullName evidence="8">Peptidase S8/S53 domain-containing protein</fullName>
    </recommendedName>
</protein>
<dbReference type="Proteomes" id="UP000280935">
    <property type="component" value="Unassembled WGS sequence"/>
</dbReference>
<comment type="caution">
    <text evidence="5">Lacks conserved residue(s) required for the propagation of feature annotation.</text>
</comment>
<feature type="compositionally biased region" description="Polar residues" evidence="6">
    <location>
        <begin position="368"/>
        <end position="380"/>
    </location>
</feature>
<evidence type="ECO:0000259" key="8">
    <source>
        <dbReference type="Pfam" id="PF00082"/>
    </source>
</evidence>
<evidence type="ECO:0000313" key="10">
    <source>
        <dbReference type="Proteomes" id="UP000280935"/>
    </source>
</evidence>
<evidence type="ECO:0000256" key="5">
    <source>
        <dbReference type="PROSITE-ProRule" id="PRU01240"/>
    </source>
</evidence>
<sequence length="388" mass="41681">MRRNRPRVLIALALAASLLTPAPATADDAITDQKFTTLINTPNLHQHGLTGEGVTIAYIESAPDLTVPELQGAELQGADIEINNPCNLVGTPEARSHSTAVASILVNQTWGWAPKAKLINYTITTGRGLTSGNPHCREGAIPGPAIHRALDDGVDLINISLGSIKSSEALSAALRAYHMGVPIIASAGNTANQTHIEPGSEYGDLNSFVAVGSSDANTQRSKFTSTGDFLTVLAPGEDITIRDTDTDGNLTRTRQAYGSSFATPMVTGLMALGKQKWPNATGNQLIRNLITTAHPVGEAPNDHYGYGIIQIASFINTDPTTHEDTNPLRRRSSNPVTPELAQDYIDGLLLPYRATDDLDYRYRGLDMNTVTNHPSKSHFGTSPRYHRK</sequence>
<evidence type="ECO:0000256" key="3">
    <source>
        <dbReference type="ARBA" id="ARBA00022801"/>
    </source>
</evidence>
<feature type="signal peptide" evidence="7">
    <location>
        <begin position="1"/>
        <end position="26"/>
    </location>
</feature>
<dbReference type="CDD" id="cd00306">
    <property type="entry name" value="Peptidases_S8_S53"/>
    <property type="match status" value="1"/>
</dbReference>
<dbReference type="RefSeq" id="WP_125229317.1">
    <property type="nucleotide sequence ID" value="NZ_RQYT01000086.1"/>
</dbReference>
<dbReference type="SUPFAM" id="SSF52743">
    <property type="entry name" value="Subtilisin-like"/>
    <property type="match status" value="1"/>
</dbReference>
<feature type="region of interest" description="Disordered" evidence="6">
    <location>
        <begin position="367"/>
        <end position="388"/>
    </location>
</feature>
<dbReference type="AlphaFoldDB" id="A0A3P1WMP1"/>
<dbReference type="InterPro" id="IPR036852">
    <property type="entry name" value="Peptidase_S8/S53_dom_sf"/>
</dbReference>
<dbReference type="PANTHER" id="PTHR43806:SF11">
    <property type="entry name" value="CEREVISIN-RELATED"/>
    <property type="match status" value="1"/>
</dbReference>
<comment type="similarity">
    <text evidence="1 5">Belongs to the peptidase S8 family.</text>
</comment>
<dbReference type="InterPro" id="IPR050131">
    <property type="entry name" value="Peptidase_S8_subtilisin-like"/>
</dbReference>
<keyword evidence="2" id="KW-0645">Protease</keyword>
<proteinExistence type="inferred from homology"/>
<evidence type="ECO:0000313" key="9">
    <source>
        <dbReference type="EMBL" id="RRD47058.1"/>
    </source>
</evidence>
<evidence type="ECO:0000256" key="1">
    <source>
        <dbReference type="ARBA" id="ARBA00011073"/>
    </source>
</evidence>
<organism evidence="9 10">
    <name type="scientific">Arachnia propionica</name>
    <dbReference type="NCBI Taxonomy" id="1750"/>
    <lineage>
        <taxon>Bacteria</taxon>
        <taxon>Bacillati</taxon>
        <taxon>Actinomycetota</taxon>
        <taxon>Actinomycetes</taxon>
        <taxon>Propionibacteriales</taxon>
        <taxon>Propionibacteriaceae</taxon>
        <taxon>Arachnia</taxon>
    </lineage>
</organism>
<feature type="chain" id="PRO_5017934458" description="Peptidase S8/S53 domain-containing protein" evidence="7">
    <location>
        <begin position="27"/>
        <end position="388"/>
    </location>
</feature>
<dbReference type="GO" id="GO:0006508">
    <property type="term" value="P:proteolysis"/>
    <property type="evidence" value="ECO:0007669"/>
    <property type="project" value="UniProtKB-KW"/>
</dbReference>
<accession>A0A3P1WMP1</accession>
<dbReference type="InterPro" id="IPR015500">
    <property type="entry name" value="Peptidase_S8_subtilisin-rel"/>
</dbReference>
<keyword evidence="7" id="KW-0732">Signal</keyword>